<keyword evidence="1" id="KW-0732">Signal</keyword>
<evidence type="ECO:0000313" key="2">
    <source>
        <dbReference type="EMBL" id="QHB21476.1"/>
    </source>
</evidence>
<dbReference type="AlphaFoldDB" id="A0A6B9KZ08"/>
<name>A0A6B9KZ08_PLARH</name>
<organism evidence="2">
    <name type="scientific">Platymeris rhadamanthus</name>
    <name type="common">Red spot assassin bug</name>
    <dbReference type="NCBI Taxonomy" id="1134088"/>
    <lineage>
        <taxon>Eukaryota</taxon>
        <taxon>Metazoa</taxon>
        <taxon>Ecdysozoa</taxon>
        <taxon>Arthropoda</taxon>
        <taxon>Hexapoda</taxon>
        <taxon>Insecta</taxon>
        <taxon>Pterygota</taxon>
        <taxon>Neoptera</taxon>
        <taxon>Paraneoptera</taxon>
        <taxon>Hemiptera</taxon>
        <taxon>Heteroptera</taxon>
        <taxon>Panheteroptera</taxon>
        <taxon>Cimicomorpha</taxon>
        <taxon>Reduviidae</taxon>
        <taxon>Platymeris</taxon>
    </lineage>
</organism>
<proteinExistence type="evidence at transcript level"/>
<feature type="chain" id="PRO_5025486378" evidence="1">
    <location>
        <begin position="19"/>
        <end position="207"/>
    </location>
</feature>
<accession>A0A6B9KZ08</accession>
<sequence>MKIVVLLLLTVAVALTYGEDKKNDASFLTDYLPPLCRRKQNTINCCATCKWKNQKKTMCVRISMNHKTSAILVKLTLDGTTIAKTPLKIGEVCGRLTGKVKKYSACLQTYFIKRNDVKNPLLGFEACFVVKVANTLQFRYSCVRLTKDGKLLQHKKIQPENVDKKGVIKNKVVIEIGLGIGTLTGSLLKEIGKVTTTIGSQIINIFG</sequence>
<reference evidence="2" key="1">
    <citation type="journal article" date="2019" name="Toxins">
        <title>Missiles of mass disruption: composition and glandular origin of venom used as a projectile defensive weapon by the assassin bug Platymeris rhadamanthus.</title>
        <authorList>
            <person name="Walker A.A."/>
            <person name="Robinson S.D."/>
            <person name="Undheim E.A.B."/>
            <person name="Jin J."/>
            <person name="Han X."/>
            <person name="Fry B.G."/>
            <person name="Vetter I."/>
            <person name="King G.F."/>
        </authorList>
    </citation>
    <scope>NUCLEOTIDE SEQUENCE</scope>
    <source>
        <tissue evidence="2">Venom glands</tissue>
    </source>
</reference>
<evidence type="ECO:0000256" key="1">
    <source>
        <dbReference type="SAM" id="SignalP"/>
    </source>
</evidence>
<feature type="signal peptide" evidence="1">
    <location>
        <begin position="1"/>
        <end position="18"/>
    </location>
</feature>
<dbReference type="EMBL" id="MN208287">
    <property type="protein sequence ID" value="QHB21476.1"/>
    <property type="molecule type" value="mRNA"/>
</dbReference>
<protein>
    <submittedName>
        <fullName evidence="2">Venom protein family 2 protein 15</fullName>
    </submittedName>
</protein>